<keyword evidence="5" id="KW-0812">Transmembrane</keyword>
<keyword evidence="6" id="KW-0479">Metal-binding</keyword>
<accession>A0A0B6AYM3</accession>
<dbReference type="GO" id="GO:0046872">
    <property type="term" value="F:metal ion binding"/>
    <property type="evidence" value="ECO:0007669"/>
    <property type="project" value="UniProtKB-KW"/>
</dbReference>
<proteinExistence type="inferred from homology"/>
<evidence type="ECO:0000256" key="11">
    <source>
        <dbReference type="ARBA" id="ARBA00023136"/>
    </source>
</evidence>
<dbReference type="Proteomes" id="UP000031829">
    <property type="component" value="Chromosome"/>
</dbReference>
<name>A0A0B6AYM3_PRIM2</name>
<evidence type="ECO:0000256" key="7">
    <source>
        <dbReference type="ARBA" id="ARBA00022801"/>
    </source>
</evidence>
<evidence type="ECO:0000256" key="5">
    <source>
        <dbReference type="ARBA" id="ARBA00022692"/>
    </source>
</evidence>
<evidence type="ECO:0000313" key="14">
    <source>
        <dbReference type="Proteomes" id="UP000031829"/>
    </source>
</evidence>
<evidence type="ECO:0000256" key="9">
    <source>
        <dbReference type="ARBA" id="ARBA00022989"/>
    </source>
</evidence>
<dbReference type="RefSeq" id="WP_034648769.1">
    <property type="nucleotide sequence ID" value="NZ_BCVB01000008.1"/>
</dbReference>
<evidence type="ECO:0000256" key="3">
    <source>
        <dbReference type="ARBA" id="ARBA00007931"/>
    </source>
</evidence>
<protein>
    <submittedName>
        <fullName evidence="13">Stage IV sporulation protein FB</fullName>
    </submittedName>
</protein>
<organism evidence="13 14">
    <name type="scientific">Priestia megaterium (strain ATCC 14581 / DSM 32 / CCUG 1817 / JCM 2506 / NBRC 15308 / NCIMB 9376 / NCTC 10342 / NRRL B-14308 / VKM B-512 / Ford 19)</name>
    <name type="common">Bacillus megaterium</name>
    <dbReference type="NCBI Taxonomy" id="1348623"/>
    <lineage>
        <taxon>Bacteria</taxon>
        <taxon>Bacillati</taxon>
        <taxon>Bacillota</taxon>
        <taxon>Bacilli</taxon>
        <taxon>Bacillales</taxon>
        <taxon>Bacillaceae</taxon>
        <taxon>Priestia</taxon>
    </lineage>
</organism>
<dbReference type="GO" id="GO:0008237">
    <property type="term" value="F:metallopeptidase activity"/>
    <property type="evidence" value="ECO:0007669"/>
    <property type="project" value="UniProtKB-KW"/>
</dbReference>
<dbReference type="GO" id="GO:0006508">
    <property type="term" value="P:proteolysis"/>
    <property type="evidence" value="ECO:0007669"/>
    <property type="project" value="UniProtKB-KW"/>
</dbReference>
<keyword evidence="7" id="KW-0378">Hydrolase</keyword>
<evidence type="ECO:0000313" key="13">
    <source>
        <dbReference type="EMBL" id="AJI25014.1"/>
    </source>
</evidence>
<dbReference type="GeneID" id="93645120"/>
<feature type="domain" description="Peptidase M50" evidence="12">
    <location>
        <begin position="117"/>
        <end position="168"/>
    </location>
</feature>
<keyword evidence="8" id="KW-0862">Zinc</keyword>
<gene>
    <name evidence="13" type="primary">spoIVFB</name>
    <name evidence="13" type="ORF">BG04_1655</name>
</gene>
<comment type="similarity">
    <text evidence="3">Belongs to the peptidase M50B family.</text>
</comment>
<dbReference type="GO" id="GO:0016020">
    <property type="term" value="C:membrane"/>
    <property type="evidence" value="ECO:0007669"/>
    <property type="project" value="UniProtKB-SubCell"/>
</dbReference>
<keyword evidence="4" id="KW-0645">Protease</keyword>
<evidence type="ECO:0000256" key="6">
    <source>
        <dbReference type="ARBA" id="ARBA00022723"/>
    </source>
</evidence>
<feature type="domain" description="Peptidase M50" evidence="12">
    <location>
        <begin position="33"/>
        <end position="105"/>
    </location>
</feature>
<evidence type="ECO:0000259" key="12">
    <source>
        <dbReference type="Pfam" id="PF02163"/>
    </source>
</evidence>
<dbReference type="PANTHER" id="PTHR39188">
    <property type="entry name" value="MEMBRANE-ASSOCIATED ZINC METALLOPROTEASE M50B"/>
    <property type="match status" value="1"/>
</dbReference>
<dbReference type="InterPro" id="IPR008915">
    <property type="entry name" value="Peptidase_M50"/>
</dbReference>
<comment type="cofactor">
    <cofactor evidence="1">
        <name>Zn(2+)</name>
        <dbReference type="ChEBI" id="CHEBI:29105"/>
    </cofactor>
</comment>
<evidence type="ECO:0000256" key="10">
    <source>
        <dbReference type="ARBA" id="ARBA00023049"/>
    </source>
</evidence>
<evidence type="ECO:0000256" key="1">
    <source>
        <dbReference type="ARBA" id="ARBA00001947"/>
    </source>
</evidence>
<comment type="subcellular location">
    <subcellularLocation>
        <location evidence="2">Membrane</location>
        <topology evidence="2">Multi-pass membrane protein</topology>
    </subcellularLocation>
</comment>
<evidence type="ECO:0000256" key="4">
    <source>
        <dbReference type="ARBA" id="ARBA00022670"/>
    </source>
</evidence>
<dbReference type="HOGENOM" id="CLU_037123_0_0_9"/>
<keyword evidence="11" id="KW-0472">Membrane</keyword>
<dbReference type="Pfam" id="PF02163">
    <property type="entry name" value="Peptidase_M50"/>
    <property type="match status" value="2"/>
</dbReference>
<reference evidence="13 14" key="1">
    <citation type="journal article" date="2015" name="Genome Announc.">
        <title>Complete genome sequences for 35 biothreat assay-relevant bacillus species.</title>
        <authorList>
            <person name="Johnson S.L."/>
            <person name="Daligault H.E."/>
            <person name="Davenport K.W."/>
            <person name="Jaissle J."/>
            <person name="Frey K.G."/>
            <person name="Ladner J.T."/>
            <person name="Broomall S.M."/>
            <person name="Bishop-Lilly K.A."/>
            <person name="Bruce D.C."/>
            <person name="Gibbons H.S."/>
            <person name="Coyne S.R."/>
            <person name="Lo C.C."/>
            <person name="Meincke L."/>
            <person name="Munk A.C."/>
            <person name="Koroleva G.I."/>
            <person name="Rosenzweig C.N."/>
            <person name="Palacios G.F."/>
            <person name="Redden C.L."/>
            <person name="Minogue T.D."/>
            <person name="Chain P.S."/>
        </authorList>
    </citation>
    <scope>NUCLEOTIDE SEQUENCE [LARGE SCALE GENOMIC DNA]</scope>
    <source>
        <strain evidence="14">ATCC 14581 / DSM 32 / JCM 2506 / NBRC 15308 / NCIMB 9376 / NCTC 10342 / NRRL B-14308 / VKM B-512</strain>
    </source>
</reference>
<keyword evidence="9" id="KW-1133">Transmembrane helix</keyword>
<dbReference type="PANTHER" id="PTHR39188:SF3">
    <property type="entry name" value="STAGE IV SPORULATION PROTEIN FB"/>
    <property type="match status" value="1"/>
</dbReference>
<dbReference type="EMBL" id="CP009920">
    <property type="protein sequence ID" value="AJI25014.1"/>
    <property type="molecule type" value="Genomic_DNA"/>
</dbReference>
<dbReference type="KEGG" id="bmeg:BG04_1655"/>
<dbReference type="AlphaFoldDB" id="A0A0B6AYM3"/>
<evidence type="ECO:0000256" key="8">
    <source>
        <dbReference type="ARBA" id="ARBA00022833"/>
    </source>
</evidence>
<dbReference type="CDD" id="cd06161">
    <property type="entry name" value="S2P-M50_SpoIVFB"/>
    <property type="match status" value="1"/>
</dbReference>
<keyword evidence="10" id="KW-0482">Metalloprotease</keyword>
<sequence length="288" mass="33479">MNSAFSLLMKIHIHPLFWGIFVIGILTATVKQLFLLFIIVIIHELGHAVAAQCFSWRIRRIMLLPFGGVAEVDEHGNRPFREEFIVTISGPLQHLWMFGAAFLLMKINVLSFETYEQFMFQCTVIFLFNLLPIWPLDGGKLLFLICSRSLPFLEAHKLALRLSTFFLAVGIIYAVIMHPFQLHLWIVISFLIISGYLEWKRRQFVYMRFLLERYHGKEHPIGALKTLSVSTSETLHQVLQKFQRGCKHMIIATSQTGEHVQIDENELLHAYFVEKRTNSQLDELVTVY</sequence>
<evidence type="ECO:0000256" key="2">
    <source>
        <dbReference type="ARBA" id="ARBA00004141"/>
    </source>
</evidence>